<reference evidence="2 3" key="1">
    <citation type="journal article" date="2023" name="Sci. Data">
        <title>Genome assembly of the Korean intertidal mud-creeper Batillaria attramentaria.</title>
        <authorList>
            <person name="Patra A.K."/>
            <person name="Ho P.T."/>
            <person name="Jun S."/>
            <person name="Lee S.J."/>
            <person name="Kim Y."/>
            <person name="Won Y.J."/>
        </authorList>
    </citation>
    <scope>NUCLEOTIDE SEQUENCE [LARGE SCALE GENOMIC DNA]</scope>
    <source>
        <strain evidence="2">Wonlab-2016</strain>
    </source>
</reference>
<proteinExistence type="predicted"/>
<keyword evidence="3" id="KW-1185">Reference proteome</keyword>
<evidence type="ECO:0000313" key="3">
    <source>
        <dbReference type="Proteomes" id="UP001519460"/>
    </source>
</evidence>
<feature type="region of interest" description="Disordered" evidence="1">
    <location>
        <begin position="1"/>
        <end position="47"/>
    </location>
</feature>
<name>A0ABD0LXS6_9CAEN</name>
<protein>
    <submittedName>
        <fullName evidence="2">Uncharacterized protein</fullName>
    </submittedName>
</protein>
<organism evidence="2 3">
    <name type="scientific">Batillaria attramentaria</name>
    <dbReference type="NCBI Taxonomy" id="370345"/>
    <lineage>
        <taxon>Eukaryota</taxon>
        <taxon>Metazoa</taxon>
        <taxon>Spiralia</taxon>
        <taxon>Lophotrochozoa</taxon>
        <taxon>Mollusca</taxon>
        <taxon>Gastropoda</taxon>
        <taxon>Caenogastropoda</taxon>
        <taxon>Sorbeoconcha</taxon>
        <taxon>Cerithioidea</taxon>
        <taxon>Batillariidae</taxon>
        <taxon>Batillaria</taxon>
    </lineage>
</organism>
<dbReference type="Proteomes" id="UP001519460">
    <property type="component" value="Unassembled WGS sequence"/>
</dbReference>
<evidence type="ECO:0000256" key="1">
    <source>
        <dbReference type="SAM" id="MobiDB-lite"/>
    </source>
</evidence>
<gene>
    <name evidence="2" type="ORF">BaRGS_00004570</name>
</gene>
<comment type="caution">
    <text evidence="2">The sequence shown here is derived from an EMBL/GenBank/DDBJ whole genome shotgun (WGS) entry which is preliminary data.</text>
</comment>
<dbReference type="EMBL" id="JACVVK020000016">
    <property type="protein sequence ID" value="KAK7504266.1"/>
    <property type="molecule type" value="Genomic_DNA"/>
</dbReference>
<sequence>MLTTSSTRQTIPASPQPRFHQAEPRSHPDAHSPFPPEPLHSPHEPCHVTSMLSTASRIMGDSCDNFQPYKEDRSIDLVGFFRTNFLEQPPSRADAVNWSFKFA</sequence>
<dbReference type="AlphaFoldDB" id="A0ABD0LXS6"/>
<accession>A0ABD0LXS6</accession>
<feature type="compositionally biased region" description="Basic and acidic residues" evidence="1">
    <location>
        <begin position="20"/>
        <end position="30"/>
    </location>
</feature>
<feature type="compositionally biased region" description="Polar residues" evidence="1">
    <location>
        <begin position="1"/>
        <end position="13"/>
    </location>
</feature>
<evidence type="ECO:0000313" key="2">
    <source>
        <dbReference type="EMBL" id="KAK7504266.1"/>
    </source>
</evidence>